<evidence type="ECO:0000313" key="3">
    <source>
        <dbReference type="Proteomes" id="UP000051681"/>
    </source>
</evidence>
<dbReference type="OrthoDB" id="7734559at2"/>
<dbReference type="RefSeq" id="WP_058319738.1">
    <property type="nucleotide sequence ID" value="NZ_CYSF01000017.1"/>
</dbReference>
<feature type="compositionally biased region" description="Polar residues" evidence="1">
    <location>
        <begin position="20"/>
        <end position="34"/>
    </location>
</feature>
<evidence type="ECO:0000256" key="1">
    <source>
        <dbReference type="SAM" id="MobiDB-lite"/>
    </source>
</evidence>
<proteinExistence type="predicted"/>
<evidence type="ECO:0000313" key="2">
    <source>
        <dbReference type="EMBL" id="CUH85678.1"/>
    </source>
</evidence>
<protein>
    <recommendedName>
        <fullName evidence="4">DUF4034 domain-containing protein</fullName>
    </recommendedName>
</protein>
<name>A0A0P1GSN3_9RHOB</name>
<dbReference type="Proteomes" id="UP000051681">
    <property type="component" value="Unassembled WGS sequence"/>
</dbReference>
<gene>
    <name evidence="2" type="ORF">TM5383_02912</name>
</gene>
<organism evidence="2 3">
    <name type="scientific">Thalassovita mediterranea</name>
    <dbReference type="NCBI Taxonomy" id="340021"/>
    <lineage>
        <taxon>Bacteria</taxon>
        <taxon>Pseudomonadati</taxon>
        <taxon>Pseudomonadota</taxon>
        <taxon>Alphaproteobacteria</taxon>
        <taxon>Rhodobacterales</taxon>
        <taxon>Roseobacteraceae</taxon>
        <taxon>Thalassovita</taxon>
    </lineage>
</organism>
<dbReference type="STRING" id="340021.TM5383_02912"/>
<accession>A0A0P1GSN3</accession>
<feature type="region of interest" description="Disordered" evidence="1">
    <location>
        <begin position="20"/>
        <end position="43"/>
    </location>
</feature>
<reference evidence="2 3" key="1">
    <citation type="submission" date="2015-09" db="EMBL/GenBank/DDBJ databases">
        <authorList>
            <consortium name="Swine Surveillance"/>
        </authorList>
    </citation>
    <scope>NUCLEOTIDE SEQUENCE [LARGE SCALE GENOMIC DNA]</scope>
    <source>
        <strain evidence="2 3">CECT 8383</strain>
    </source>
</reference>
<evidence type="ECO:0008006" key="4">
    <source>
        <dbReference type="Google" id="ProtNLM"/>
    </source>
</evidence>
<dbReference type="AlphaFoldDB" id="A0A0P1GSN3"/>
<sequence length="412" mass="46045">MIKAKLTPARMMQKIASMRLPQQTKGRPAKSQTPPCARQDHRQDNIARLTLPERPTSAEDSLRQEIEARGQFLARQDRWDDLGEEIRAADHQRDHTPGGMAVADLLARGARLDVVQPIEQILGDPGLLPQHAPRDGIKALEEVLEEYPDDFGVALVIIGAHIDIAWAWRGEGWEAALPQIRQQTFQRHMARAAELLDRFSPFEHDSPSLAACRCALLAAAETPTSRMADDYEDLIDLDPANPRHMRAFGNHLLPRWFGSYQMLEVEARRVAMMTEDLWGTGGYAWVYLDALSVDPQALDLLDGDMFLEGMRDILDRATDQHVVNTWAAFCAVTLPSLPTSQRSSRDVLRRIRAALDWILRDHLQELHPLIWGQAKMGLGAYAQLPSIEELAEMGRTAAANALGSGSLQTQPT</sequence>
<keyword evidence="3" id="KW-1185">Reference proteome</keyword>
<dbReference type="EMBL" id="CYSF01000017">
    <property type="protein sequence ID" value="CUH85678.1"/>
    <property type="molecule type" value="Genomic_DNA"/>
</dbReference>